<comment type="caution">
    <text evidence="2">The sequence shown here is derived from an EMBL/GenBank/DDBJ whole genome shotgun (WGS) entry which is preliminary data.</text>
</comment>
<feature type="compositionally biased region" description="Basic and acidic residues" evidence="1">
    <location>
        <begin position="400"/>
        <end position="443"/>
    </location>
</feature>
<sequence length="450" mass="46820">MSDKFQPPNLFTPTQDAPGEQEQRLKNPKVNDNNAQAQPGIAQSALQTAQGALQTVGETVKPYLPTTVASHLPGTTTTTSSTSTQEAPQSQRSVQVPAPQDSRLTTNVSTSLSSGNGAKENTTSALNTISAKAGDAANAVKGTAGSLGSSISGRLPESVGQYLPGQAPSSIPTGAGHQQVPSTNVAATTTIPPLTKPTNANTQTVSIAHATDIPPLDKPSSSIVVPAEVADATNIAPLTRLGDEHAPTTAIAPKKSTAVTAARVDLESRPSEVARTTEIPPLNKQDEHIVENTEVAGATAIPPLEKDATSASHASQSQSKTADAAHHVQSAAQRVENAAAHALPTRSHAKGDQTAHPKATTGDNLHAPATTTYTNNARGIPHTTTVTHTKDDPVHKVFERHGTKGDADEDGQKPSMKDKVKGEMKVIAGKIERKEEKVEEGKRMMGKTQN</sequence>
<feature type="compositionally biased region" description="Low complexity" evidence="1">
    <location>
        <begin position="75"/>
        <end position="84"/>
    </location>
</feature>
<feature type="region of interest" description="Disordered" evidence="1">
    <location>
        <begin position="400"/>
        <end position="450"/>
    </location>
</feature>
<evidence type="ECO:0000313" key="2">
    <source>
        <dbReference type="EMBL" id="PPQ72435.1"/>
    </source>
</evidence>
<feature type="compositionally biased region" description="Low complexity" evidence="1">
    <location>
        <begin position="309"/>
        <end position="322"/>
    </location>
</feature>
<feature type="compositionally biased region" description="Polar residues" evidence="1">
    <location>
        <begin position="369"/>
        <end position="387"/>
    </location>
</feature>
<dbReference type="EMBL" id="NHTK01005870">
    <property type="protein sequence ID" value="PPQ72435.1"/>
    <property type="molecule type" value="Genomic_DNA"/>
</dbReference>
<dbReference type="Proteomes" id="UP000284842">
    <property type="component" value="Unassembled WGS sequence"/>
</dbReference>
<feature type="compositionally biased region" description="Polar residues" evidence="1">
    <location>
        <begin position="85"/>
        <end position="94"/>
    </location>
</feature>
<feature type="compositionally biased region" description="Polar residues" evidence="1">
    <location>
        <begin position="102"/>
        <end position="122"/>
    </location>
</feature>
<feature type="region of interest" description="Disordered" evidence="1">
    <location>
        <begin position="64"/>
        <end position="122"/>
    </location>
</feature>
<feature type="region of interest" description="Disordered" evidence="1">
    <location>
        <begin position="1"/>
        <end position="40"/>
    </location>
</feature>
<evidence type="ECO:0000256" key="1">
    <source>
        <dbReference type="SAM" id="MobiDB-lite"/>
    </source>
</evidence>
<accession>A0A409W1R1</accession>
<protein>
    <submittedName>
        <fullName evidence="2">Uncharacterized protein</fullName>
    </submittedName>
</protein>
<dbReference type="InParanoid" id="A0A409W1R1"/>
<organism evidence="2 3">
    <name type="scientific">Panaeolus cyanescens</name>
    <dbReference type="NCBI Taxonomy" id="181874"/>
    <lineage>
        <taxon>Eukaryota</taxon>
        <taxon>Fungi</taxon>
        <taxon>Dikarya</taxon>
        <taxon>Basidiomycota</taxon>
        <taxon>Agaricomycotina</taxon>
        <taxon>Agaricomycetes</taxon>
        <taxon>Agaricomycetidae</taxon>
        <taxon>Agaricales</taxon>
        <taxon>Agaricineae</taxon>
        <taxon>Galeropsidaceae</taxon>
        <taxon>Panaeolus</taxon>
    </lineage>
</organism>
<reference evidence="2 3" key="1">
    <citation type="journal article" date="2018" name="Evol. Lett.">
        <title>Horizontal gene cluster transfer increased hallucinogenic mushroom diversity.</title>
        <authorList>
            <person name="Reynolds H.T."/>
            <person name="Vijayakumar V."/>
            <person name="Gluck-Thaler E."/>
            <person name="Korotkin H.B."/>
            <person name="Matheny P.B."/>
            <person name="Slot J.C."/>
        </authorList>
    </citation>
    <scope>NUCLEOTIDE SEQUENCE [LARGE SCALE GENOMIC DNA]</scope>
    <source>
        <strain evidence="2 3">2629</strain>
    </source>
</reference>
<feature type="region of interest" description="Disordered" evidence="1">
    <location>
        <begin position="263"/>
        <end position="289"/>
    </location>
</feature>
<evidence type="ECO:0000313" key="3">
    <source>
        <dbReference type="Proteomes" id="UP000284842"/>
    </source>
</evidence>
<feature type="region of interest" description="Disordered" evidence="1">
    <location>
        <begin position="306"/>
        <end position="388"/>
    </location>
</feature>
<name>A0A409W1R1_9AGAR</name>
<gene>
    <name evidence="2" type="ORF">CVT24_003130</name>
</gene>
<dbReference type="AlphaFoldDB" id="A0A409W1R1"/>
<keyword evidence="3" id="KW-1185">Reference proteome</keyword>
<proteinExistence type="predicted"/>